<evidence type="ECO:0000313" key="17">
    <source>
        <dbReference type="Proteomes" id="UP000010556"/>
    </source>
</evidence>
<dbReference type="FunFam" id="2.60.40.60:FF:000095">
    <property type="entry name" value="Cadherin 13"/>
    <property type="match status" value="1"/>
</dbReference>
<feature type="domain" description="Cadherin" evidence="15">
    <location>
        <begin position="157"/>
        <end position="266"/>
    </location>
</feature>
<dbReference type="Pfam" id="PF00028">
    <property type="entry name" value="Cadherin"/>
    <property type="match status" value="3"/>
</dbReference>
<sequence>SVCSLLINVIFISKVGLINCLRQETKDLAKQTQAESHRPLRRYKRRWVVTTLELQEEDTGPFPKFVGELFNNMSVNMALMYLISGPGVDRYPEIGLFSIEDHENGKIYVHRPVDRETTPSFTVYFDVVNRLTGEYVDNSLIFNIRITDVNDHAPQFPKNEFSVSVRESHAAGQPVLQLLTVDLDEENTPNSRVLYFLVSQKPLLKESGFEIDRDSGEIRLLGCLDYETAPRFTLLIRARDCGEPPLSATATVHISVQEGNNHRPTFIQENYKIQVPEGRVSPDVLRLPVQDEDSPFTSAWRAKFNISNGNEGGHFDISTDPETNEGILNVIKALDYETHPASSLVIAVENEELLVPCEVGELQKPRRKAAASAMVLVQVTDANDPPVFHPRSFVVSEVEGARPGTRLGRFNATDPDGSGSQIRYELAHDPASWVTVDERSGAVVTRQRLDRESPHVNNGVYVIIAHAVDEGHPPQTGTGTLTLLLSDINANAPSLHPRSRYLEVCESSEPEPLLIEAEDGDLEPSSDPFTFELDTTQGHAGDTWKLGENRVALLLVLRCDCVSGAQRHSCPALHQEGLQTLIMYNDESRAIAGQIGSEVRNQKPALPTHTAEEGAALGAKVSVAAGLRGFKVALQMVSVAGTAWLFSHPSAVAPHRKPMPHLPSATFVTLCHVLLLLVLVYF</sequence>
<reference evidence="17" key="1">
    <citation type="journal article" date="2013" name="Science">
        <title>Comparative analysis of bat genomes provides insight into the evolution of flight and immunity.</title>
        <authorList>
            <person name="Zhang G."/>
            <person name="Cowled C."/>
            <person name="Shi Z."/>
            <person name="Huang Z."/>
            <person name="Bishop-Lilly K.A."/>
            <person name="Fang X."/>
            <person name="Wynne J.W."/>
            <person name="Xiong Z."/>
            <person name="Baker M.L."/>
            <person name="Zhao W."/>
            <person name="Tachedjian M."/>
            <person name="Zhu Y."/>
            <person name="Zhou P."/>
            <person name="Jiang X."/>
            <person name="Ng J."/>
            <person name="Yang L."/>
            <person name="Wu L."/>
            <person name="Xiao J."/>
            <person name="Feng Y."/>
            <person name="Chen Y."/>
            <person name="Sun X."/>
            <person name="Zhang Y."/>
            <person name="Marsh G.A."/>
            <person name="Crameri G."/>
            <person name="Broder C.C."/>
            <person name="Frey K.G."/>
            <person name="Wang L.F."/>
            <person name="Wang J."/>
        </authorList>
    </citation>
    <scope>NUCLEOTIDE SEQUENCE [LARGE SCALE GENOMIC DNA]</scope>
</reference>
<evidence type="ECO:0000256" key="5">
    <source>
        <dbReference type="ARBA" id="ARBA00022729"/>
    </source>
</evidence>
<evidence type="ECO:0000256" key="7">
    <source>
        <dbReference type="ARBA" id="ARBA00022837"/>
    </source>
</evidence>
<dbReference type="Proteomes" id="UP000010556">
    <property type="component" value="Unassembled WGS sequence"/>
</dbReference>
<feature type="domain" description="Cadherin" evidence="15">
    <location>
        <begin position="389"/>
        <end position="495"/>
    </location>
</feature>
<dbReference type="FunFam" id="2.60.40.60:FF:000019">
    <property type="entry name" value="Cadherin 2"/>
    <property type="match status" value="1"/>
</dbReference>
<dbReference type="PANTHER" id="PTHR24027">
    <property type="entry name" value="CADHERIN-23"/>
    <property type="match status" value="1"/>
</dbReference>
<dbReference type="GO" id="GO:0016342">
    <property type="term" value="C:catenin complex"/>
    <property type="evidence" value="ECO:0007669"/>
    <property type="project" value="TreeGrafter"/>
</dbReference>
<name>L5LM85_MYODS</name>
<dbReference type="SMART" id="SM00112">
    <property type="entry name" value="CA"/>
    <property type="match status" value="4"/>
</dbReference>
<evidence type="ECO:0000256" key="2">
    <source>
        <dbReference type="ARBA" id="ARBA00022475"/>
    </source>
</evidence>
<feature type="transmembrane region" description="Helical" evidence="13">
    <location>
        <begin position="662"/>
        <end position="681"/>
    </location>
</feature>
<keyword evidence="8" id="KW-0130">Cell adhesion</keyword>
<dbReference type="GO" id="GO:0034332">
    <property type="term" value="P:adherens junction organization"/>
    <property type="evidence" value="ECO:0007669"/>
    <property type="project" value="TreeGrafter"/>
</dbReference>
<evidence type="ECO:0000313" key="16">
    <source>
        <dbReference type="EMBL" id="ELK27579.1"/>
    </source>
</evidence>
<dbReference type="CDD" id="cd11304">
    <property type="entry name" value="Cadherin_repeat"/>
    <property type="match status" value="4"/>
</dbReference>
<dbReference type="InterPro" id="IPR002126">
    <property type="entry name" value="Cadherin-like_dom"/>
</dbReference>
<keyword evidence="17" id="KW-1185">Reference proteome</keyword>
<evidence type="ECO:0000256" key="4">
    <source>
        <dbReference type="ARBA" id="ARBA00022723"/>
    </source>
</evidence>
<dbReference type="AlphaFoldDB" id="L5LM85"/>
<dbReference type="GO" id="GO:0008013">
    <property type="term" value="F:beta-catenin binding"/>
    <property type="evidence" value="ECO:0007669"/>
    <property type="project" value="TreeGrafter"/>
</dbReference>
<keyword evidence="2" id="KW-1003">Cell membrane</keyword>
<feature type="non-terminal residue" evidence="16">
    <location>
        <position position="1"/>
    </location>
</feature>
<feature type="domain" description="Cadherin" evidence="15">
    <location>
        <begin position="267"/>
        <end position="388"/>
    </location>
</feature>
<dbReference type="GO" id="GO:0016477">
    <property type="term" value="P:cell migration"/>
    <property type="evidence" value="ECO:0007669"/>
    <property type="project" value="TreeGrafter"/>
</dbReference>
<dbReference type="SUPFAM" id="SSF49313">
    <property type="entry name" value="Cadherin-like"/>
    <property type="match status" value="4"/>
</dbReference>
<dbReference type="FunFam" id="2.60.40.60:FF:000158">
    <property type="entry name" value="Dachsous cadherin-related 1"/>
    <property type="match status" value="1"/>
</dbReference>
<dbReference type="GO" id="GO:0007043">
    <property type="term" value="P:cell-cell junction assembly"/>
    <property type="evidence" value="ECO:0007669"/>
    <property type="project" value="TreeGrafter"/>
</dbReference>
<keyword evidence="11" id="KW-0325">Glycoprotein</keyword>
<evidence type="ECO:0000256" key="12">
    <source>
        <dbReference type="PROSITE-ProRule" id="PRU00043"/>
    </source>
</evidence>
<dbReference type="GO" id="GO:0007156">
    <property type="term" value="P:homophilic cell adhesion via plasma membrane adhesion molecules"/>
    <property type="evidence" value="ECO:0007669"/>
    <property type="project" value="InterPro"/>
</dbReference>
<dbReference type="InterPro" id="IPR020894">
    <property type="entry name" value="Cadherin_CS"/>
</dbReference>
<keyword evidence="10 13" id="KW-0472">Membrane</keyword>
<dbReference type="GO" id="GO:0005509">
    <property type="term" value="F:calcium ion binding"/>
    <property type="evidence" value="ECO:0007669"/>
    <property type="project" value="UniProtKB-UniRule"/>
</dbReference>
<dbReference type="GO" id="GO:0005912">
    <property type="term" value="C:adherens junction"/>
    <property type="evidence" value="ECO:0007669"/>
    <property type="project" value="TreeGrafter"/>
</dbReference>
<proteinExistence type="predicted"/>
<protein>
    <submittedName>
        <fullName evidence="16">Cadherin-like protein 26</fullName>
    </submittedName>
</protein>
<keyword evidence="3 13" id="KW-0812">Transmembrane</keyword>
<dbReference type="PROSITE" id="PS50268">
    <property type="entry name" value="CADHERIN_2"/>
    <property type="match status" value="4"/>
</dbReference>
<feature type="signal peptide" evidence="14">
    <location>
        <begin position="1"/>
        <end position="20"/>
    </location>
</feature>
<evidence type="ECO:0000256" key="13">
    <source>
        <dbReference type="SAM" id="Phobius"/>
    </source>
</evidence>
<dbReference type="EMBL" id="KB110092">
    <property type="protein sequence ID" value="ELK27579.1"/>
    <property type="molecule type" value="Genomic_DNA"/>
</dbReference>
<dbReference type="PROSITE" id="PS00232">
    <property type="entry name" value="CADHERIN_1"/>
    <property type="match status" value="1"/>
</dbReference>
<organism evidence="16 17">
    <name type="scientific">Myotis davidii</name>
    <name type="common">David's myotis</name>
    <dbReference type="NCBI Taxonomy" id="225400"/>
    <lineage>
        <taxon>Eukaryota</taxon>
        <taxon>Metazoa</taxon>
        <taxon>Chordata</taxon>
        <taxon>Craniata</taxon>
        <taxon>Vertebrata</taxon>
        <taxon>Euteleostomi</taxon>
        <taxon>Mammalia</taxon>
        <taxon>Eutheria</taxon>
        <taxon>Laurasiatheria</taxon>
        <taxon>Chiroptera</taxon>
        <taxon>Yangochiroptera</taxon>
        <taxon>Vespertilionidae</taxon>
        <taxon>Myotis</taxon>
    </lineage>
</organism>
<dbReference type="InterPro" id="IPR039808">
    <property type="entry name" value="Cadherin"/>
</dbReference>
<dbReference type="PANTHER" id="PTHR24027:SF78">
    <property type="entry name" value="CADHERIN-LIKE PROTEIN 26"/>
    <property type="match status" value="1"/>
</dbReference>
<dbReference type="FunFam" id="2.60.40.60:FF:000202">
    <property type="entry name" value="cadherin-8 isoform X4"/>
    <property type="match status" value="1"/>
</dbReference>
<dbReference type="GO" id="GO:0045296">
    <property type="term" value="F:cadherin binding"/>
    <property type="evidence" value="ECO:0007669"/>
    <property type="project" value="TreeGrafter"/>
</dbReference>
<dbReference type="eggNOG" id="KOG3594">
    <property type="taxonomic scope" value="Eukaryota"/>
</dbReference>
<comment type="subcellular location">
    <subcellularLocation>
        <location evidence="1">Cell membrane</location>
        <topology evidence="1">Single-pass type I membrane protein</topology>
    </subcellularLocation>
</comment>
<evidence type="ECO:0000256" key="14">
    <source>
        <dbReference type="SAM" id="SignalP"/>
    </source>
</evidence>
<dbReference type="PRINTS" id="PR00205">
    <property type="entry name" value="CADHERIN"/>
</dbReference>
<evidence type="ECO:0000256" key="11">
    <source>
        <dbReference type="ARBA" id="ARBA00023180"/>
    </source>
</evidence>
<evidence type="ECO:0000256" key="1">
    <source>
        <dbReference type="ARBA" id="ARBA00004251"/>
    </source>
</evidence>
<dbReference type="GO" id="GO:0016339">
    <property type="term" value="P:calcium-dependent cell-cell adhesion via plasma membrane cell adhesion molecules"/>
    <property type="evidence" value="ECO:0007669"/>
    <property type="project" value="TreeGrafter"/>
</dbReference>
<keyword evidence="6" id="KW-0677">Repeat</keyword>
<keyword evidence="4" id="KW-0479">Metal-binding</keyword>
<feature type="chain" id="PRO_5003970430" evidence="14">
    <location>
        <begin position="21"/>
        <end position="682"/>
    </location>
</feature>
<feature type="domain" description="Cadherin" evidence="15">
    <location>
        <begin position="49"/>
        <end position="156"/>
    </location>
</feature>
<evidence type="ECO:0000259" key="15">
    <source>
        <dbReference type="PROSITE" id="PS50268"/>
    </source>
</evidence>
<evidence type="ECO:0000256" key="3">
    <source>
        <dbReference type="ARBA" id="ARBA00022692"/>
    </source>
</evidence>
<dbReference type="GO" id="GO:0044331">
    <property type="term" value="P:cell-cell adhesion mediated by cadherin"/>
    <property type="evidence" value="ECO:0007669"/>
    <property type="project" value="TreeGrafter"/>
</dbReference>
<evidence type="ECO:0000256" key="9">
    <source>
        <dbReference type="ARBA" id="ARBA00022989"/>
    </source>
</evidence>
<dbReference type="GO" id="GO:0000902">
    <property type="term" value="P:cell morphogenesis"/>
    <property type="evidence" value="ECO:0007669"/>
    <property type="project" value="TreeGrafter"/>
</dbReference>
<gene>
    <name evidence="16" type="ORF">MDA_GLEAN10010099</name>
</gene>
<evidence type="ECO:0000256" key="8">
    <source>
        <dbReference type="ARBA" id="ARBA00022889"/>
    </source>
</evidence>
<evidence type="ECO:0000256" key="6">
    <source>
        <dbReference type="ARBA" id="ARBA00022737"/>
    </source>
</evidence>
<keyword evidence="5 14" id="KW-0732">Signal</keyword>
<evidence type="ECO:0000256" key="10">
    <source>
        <dbReference type="ARBA" id="ARBA00023136"/>
    </source>
</evidence>
<keyword evidence="9 13" id="KW-1133">Transmembrane helix</keyword>
<accession>L5LM85</accession>
<keyword evidence="7 12" id="KW-0106">Calcium</keyword>
<dbReference type="Gene3D" id="2.60.40.60">
    <property type="entry name" value="Cadherins"/>
    <property type="match status" value="5"/>
</dbReference>
<dbReference type="InterPro" id="IPR015919">
    <property type="entry name" value="Cadherin-like_sf"/>
</dbReference>